<dbReference type="OrthoDB" id="6409159at2759"/>
<feature type="signal peptide" evidence="2">
    <location>
        <begin position="1"/>
        <end position="20"/>
    </location>
</feature>
<dbReference type="Proteomes" id="UP000245609">
    <property type="component" value="Unassembled WGS sequence"/>
</dbReference>
<proteinExistence type="predicted"/>
<evidence type="ECO:0000313" key="6">
    <source>
        <dbReference type="Proteomes" id="UP000245609"/>
    </source>
</evidence>
<dbReference type="EMBL" id="MBFS01002338">
    <property type="protein sequence ID" value="PVU98853.1"/>
    <property type="molecule type" value="Genomic_DNA"/>
</dbReference>
<evidence type="ECO:0000256" key="1">
    <source>
        <dbReference type="ARBA" id="ARBA00016056"/>
    </source>
</evidence>
<organism evidence="4 6">
    <name type="scientific">Smittium megazygosporum</name>
    <dbReference type="NCBI Taxonomy" id="133381"/>
    <lineage>
        <taxon>Eukaryota</taxon>
        <taxon>Fungi</taxon>
        <taxon>Fungi incertae sedis</taxon>
        <taxon>Zoopagomycota</taxon>
        <taxon>Kickxellomycotina</taxon>
        <taxon>Harpellomycetes</taxon>
        <taxon>Harpellales</taxon>
        <taxon>Legeriomycetaceae</taxon>
        <taxon>Smittium</taxon>
    </lineage>
</organism>
<name>A0A2T9Z2N6_9FUNG</name>
<comment type="caution">
    <text evidence="4">The sequence shown here is derived from an EMBL/GenBank/DDBJ whole genome shotgun (WGS) entry which is preliminary data.</text>
</comment>
<evidence type="ECO:0000256" key="2">
    <source>
        <dbReference type="SAM" id="SignalP"/>
    </source>
</evidence>
<feature type="domain" description="MD-2-related lipid-recognition" evidence="3">
    <location>
        <begin position="80"/>
        <end position="198"/>
    </location>
</feature>
<keyword evidence="6" id="KW-1185">Reference proteome</keyword>
<dbReference type="STRING" id="133381.A0A2T9Z2N6"/>
<dbReference type="SMART" id="SM00737">
    <property type="entry name" value="ML"/>
    <property type="match status" value="1"/>
</dbReference>
<evidence type="ECO:0000313" key="5">
    <source>
        <dbReference type="EMBL" id="PVU98967.1"/>
    </source>
</evidence>
<dbReference type="SUPFAM" id="SSF81296">
    <property type="entry name" value="E set domains"/>
    <property type="match status" value="1"/>
</dbReference>
<gene>
    <name evidence="5" type="ORF">BB560_005573</name>
    <name evidence="4" type="ORF">BB560_005597</name>
</gene>
<dbReference type="InterPro" id="IPR003172">
    <property type="entry name" value="ML_dom"/>
</dbReference>
<accession>A0A2T9Z2N6</accession>
<protein>
    <recommendedName>
        <fullName evidence="1">Phosphatidylglycerol/phosphatidylinositol transfer protein</fullName>
    </recommendedName>
</protein>
<dbReference type="EMBL" id="MBFS01002327">
    <property type="protein sequence ID" value="PVU98967.1"/>
    <property type="molecule type" value="Genomic_DNA"/>
</dbReference>
<dbReference type="Pfam" id="PF02221">
    <property type="entry name" value="E1_DerP2_DerF2"/>
    <property type="match status" value="1"/>
</dbReference>
<keyword evidence="2" id="KW-0732">Signal</keyword>
<dbReference type="InterPro" id="IPR014756">
    <property type="entry name" value="Ig_E-set"/>
</dbReference>
<sequence>MKVLFSISLIILVVLQLAVSFEITGLGLGLGLGPGPAPLSNLIEKSEFLRKAFSRAAKIQNPKVSIDSKDRKLNSVITDISEHDDLMDIDFVTLEPDYPKRGTNITFYAGAYFREEIPQAEAHVIVKYGYIRLVNSKYDLCQLLLENSDLRCPLQPGYTNLNITVSLPSLIPPGNFYIDATAYRVSDSRQIGKIQGVASF</sequence>
<reference evidence="4 6" key="1">
    <citation type="journal article" date="2018" name="MBio">
        <title>Comparative Genomics Reveals the Core Gene Toolbox for the Fungus-Insect Symbiosis.</title>
        <authorList>
            <person name="Wang Y."/>
            <person name="Stata M."/>
            <person name="Wang W."/>
            <person name="Stajich J.E."/>
            <person name="White M.M."/>
            <person name="Moncalvo J.M."/>
        </authorList>
    </citation>
    <scope>NUCLEOTIDE SEQUENCE [LARGE SCALE GENOMIC DNA]</scope>
    <source>
        <strain evidence="4 6">SC-DP-2</strain>
    </source>
</reference>
<evidence type="ECO:0000259" key="3">
    <source>
        <dbReference type="SMART" id="SM00737"/>
    </source>
</evidence>
<evidence type="ECO:0000313" key="4">
    <source>
        <dbReference type="EMBL" id="PVU98853.1"/>
    </source>
</evidence>
<dbReference type="AlphaFoldDB" id="A0A2T9Z2N6"/>
<feature type="chain" id="PRO_5033327260" description="Phosphatidylglycerol/phosphatidylinositol transfer protein" evidence="2">
    <location>
        <begin position="21"/>
        <end position="200"/>
    </location>
</feature>